<feature type="domain" description="PEP-utilising enzyme mobile" evidence="1">
    <location>
        <begin position="913"/>
        <end position="981"/>
    </location>
</feature>
<evidence type="ECO:0008006" key="5">
    <source>
        <dbReference type="Google" id="ProtNLM"/>
    </source>
</evidence>
<dbReference type="Gene3D" id="3.90.550.10">
    <property type="entry name" value="Spore Coat Polysaccharide Biosynthesis Protein SpsA, Chain A"/>
    <property type="match status" value="1"/>
</dbReference>
<dbReference type="OrthoDB" id="3590125at2"/>
<keyword evidence="4" id="KW-1185">Reference proteome</keyword>
<dbReference type="SUPFAM" id="SSF52009">
    <property type="entry name" value="Phosphohistidine domain"/>
    <property type="match status" value="1"/>
</dbReference>
<proteinExistence type="predicted"/>
<evidence type="ECO:0000259" key="2">
    <source>
        <dbReference type="Pfam" id="PF01326"/>
    </source>
</evidence>
<reference evidence="3 4" key="1">
    <citation type="submission" date="2019-01" db="EMBL/GenBank/DDBJ databases">
        <title>Litorilituus lipolytica sp. nov., isolated from intertidal sand of the Yellow Sea in China.</title>
        <authorList>
            <person name="Liu A."/>
        </authorList>
    </citation>
    <scope>NUCLEOTIDE SEQUENCE [LARGE SCALE GENOMIC DNA]</scope>
    <source>
        <strain evidence="3 4">RZ04</strain>
    </source>
</reference>
<dbReference type="InterPro" id="IPR008279">
    <property type="entry name" value="PEP-util_enz_mobile_dom"/>
</dbReference>
<name>A0A502L508_9GAMM</name>
<evidence type="ECO:0000313" key="3">
    <source>
        <dbReference type="EMBL" id="TPH17083.1"/>
    </source>
</evidence>
<dbReference type="Proteomes" id="UP000315303">
    <property type="component" value="Unassembled WGS sequence"/>
</dbReference>
<dbReference type="InterPro" id="IPR002192">
    <property type="entry name" value="PPDK_AMP/ATP-bd"/>
</dbReference>
<dbReference type="PANTHER" id="PTHR43615:SF1">
    <property type="entry name" value="PPDK_N DOMAIN-CONTAINING PROTEIN"/>
    <property type="match status" value="1"/>
</dbReference>
<accession>A0A502L508</accession>
<feature type="domain" description="Pyruvate phosphate dikinase AMP/ATP-binding" evidence="2">
    <location>
        <begin position="250"/>
        <end position="341"/>
    </location>
</feature>
<dbReference type="InterPro" id="IPR029044">
    <property type="entry name" value="Nucleotide-diphossugar_trans"/>
</dbReference>
<dbReference type="InterPro" id="IPR051549">
    <property type="entry name" value="PEP_Utilizing_Enz"/>
</dbReference>
<organism evidence="3 4">
    <name type="scientific">Litorilituus lipolyticus</name>
    <dbReference type="NCBI Taxonomy" id="2491017"/>
    <lineage>
        <taxon>Bacteria</taxon>
        <taxon>Pseudomonadati</taxon>
        <taxon>Pseudomonadota</taxon>
        <taxon>Gammaproteobacteria</taxon>
        <taxon>Alteromonadales</taxon>
        <taxon>Colwelliaceae</taxon>
        <taxon>Litorilituus</taxon>
    </lineage>
</organism>
<gene>
    <name evidence="3" type="ORF">EPA86_05210</name>
</gene>
<dbReference type="EMBL" id="SAWY01000009">
    <property type="protein sequence ID" value="TPH17083.1"/>
    <property type="molecule type" value="Genomic_DNA"/>
</dbReference>
<evidence type="ECO:0000259" key="1">
    <source>
        <dbReference type="Pfam" id="PF00391"/>
    </source>
</evidence>
<protein>
    <recommendedName>
        <fullName evidence="5">PEP-utilising enzyme mobile domain-containing protein</fullName>
    </recommendedName>
</protein>
<dbReference type="PANTHER" id="PTHR43615">
    <property type="entry name" value="PHOSPHOENOLPYRUVATE SYNTHASE-RELATED"/>
    <property type="match status" value="1"/>
</dbReference>
<dbReference type="Pfam" id="PF00391">
    <property type="entry name" value="PEP-utilizers"/>
    <property type="match status" value="1"/>
</dbReference>
<dbReference type="Gene3D" id="3.30.1490.20">
    <property type="entry name" value="ATP-grasp fold, A domain"/>
    <property type="match status" value="1"/>
</dbReference>
<dbReference type="SUPFAM" id="SSF53448">
    <property type="entry name" value="Nucleotide-diphospho-sugar transferases"/>
    <property type="match status" value="1"/>
</dbReference>
<dbReference type="Pfam" id="PF01326">
    <property type="entry name" value="PPDK_N"/>
    <property type="match status" value="1"/>
</dbReference>
<dbReference type="Gene3D" id="3.50.30.10">
    <property type="entry name" value="Phosphohistidine domain"/>
    <property type="match status" value="1"/>
</dbReference>
<dbReference type="AlphaFoldDB" id="A0A502L508"/>
<dbReference type="Gene3D" id="3.30.470.20">
    <property type="entry name" value="ATP-grasp fold, B domain"/>
    <property type="match status" value="1"/>
</dbReference>
<dbReference type="SUPFAM" id="SSF56059">
    <property type="entry name" value="Glutathione synthetase ATP-binding domain-like"/>
    <property type="match status" value="1"/>
</dbReference>
<evidence type="ECO:0000313" key="4">
    <source>
        <dbReference type="Proteomes" id="UP000315303"/>
    </source>
</evidence>
<sequence>MEVFLLGAGRPAQGHKPAALRTIALNTKAMDWQLHSFKSIVNINNISFLGGYHVEEVIKNYSYLKYQVIPDWEQQSVLHTLLRAQFSGDSILTAYSDTLFRKETIEELVKIDADVVYAVDSCWKERYESRSVEDIKSAETMLHEDIKVEFTGLIHFSAAVAKKLTNVTEGEIGRTLIDLIHYLEKQGFSTSAFDVAGHWAEFNSPRDIAHFILGTKSETLARLEPLVKLSHIGSQVSFTSLNWYNNQVHVLNEIRQEFADKRLVVRSSSKGEDNWYSSNAGGFESILNVDGSKEYIVAEAIEEVINSFGKEKASDDQILVQEFLSEVRCAGVVFTCDLETGAPYYRFNFDDKTQSTESVTAGTHCDLRTVILSRSTPEKLIDVAPELQPVLTAIQELEQLLGFDKLDIEFAIAKTGLVHIFQVRPITVNHDSYAIEEDKVINQLNNATSQFSKQQQPTPFIYGKKNIFANMPDWNPAEIIGTRPKPLAFSLYRHLITNDVWAKQRAEFGYREVSPAPLLGSLCGQPYIDCRASINSFIPASLNEDCARRLADAYLSILADNPQFHDKIEFDVLFTVWTPNFLSAAEKRLIPYGVLKADVANLEVALKDITCNALTRLKNDIASVDTLNRRRVQLIDCQLPAIDKAVALLDDCKRFGTLAFSHAARAGFVATSLLKAFVDNNILSDERRLEFLRSFDTVAGDFTKDKLLHTNGEIELSQLIDKYGHLRPGTYDITTQAYWEDPDRYLISASDDTSPHETNFIFTSTELSGIEDTLAQLGSTVTPKQLVNYLVESTQAREFVKFEFTRNLSKALDYCIEQGKHSGLSRGDLAFLEYNDLKNWKLNVASISELKTLIAIRKKQYAITSAIELPQFIQHEVDLTCFERLSSQPNFVSALKVVGTIQCLDNQQEQELQGKIVLIPQADPGYDWLFGHDIAGLITQYGGANSHMAIRAAEIGLPAAIGVGEKLYEEVSLMHQIELDCGNQLIREIS</sequence>
<dbReference type="RefSeq" id="WP_140602364.1">
    <property type="nucleotide sequence ID" value="NZ_SAWY01000009.1"/>
</dbReference>
<dbReference type="GO" id="GO:0005524">
    <property type="term" value="F:ATP binding"/>
    <property type="evidence" value="ECO:0007669"/>
    <property type="project" value="InterPro"/>
</dbReference>
<dbReference type="GO" id="GO:0016301">
    <property type="term" value="F:kinase activity"/>
    <property type="evidence" value="ECO:0007669"/>
    <property type="project" value="InterPro"/>
</dbReference>
<dbReference type="InterPro" id="IPR013815">
    <property type="entry name" value="ATP_grasp_subdomain_1"/>
</dbReference>
<dbReference type="NCBIfam" id="NF004508">
    <property type="entry name" value="PRK05849.1"/>
    <property type="match status" value="1"/>
</dbReference>
<dbReference type="InterPro" id="IPR036637">
    <property type="entry name" value="Phosphohistidine_dom_sf"/>
</dbReference>
<comment type="caution">
    <text evidence="3">The sequence shown here is derived from an EMBL/GenBank/DDBJ whole genome shotgun (WGS) entry which is preliminary data.</text>
</comment>